<evidence type="ECO:0000259" key="2">
    <source>
        <dbReference type="Pfam" id="PF00675"/>
    </source>
</evidence>
<name>A0A949TJS7_9CLOT</name>
<keyword evidence="5" id="KW-1185">Reference proteome</keyword>
<dbReference type="Pfam" id="PF00675">
    <property type="entry name" value="Peptidase_M16"/>
    <property type="match status" value="1"/>
</dbReference>
<feature type="domain" description="Peptidase M16 N-terminal" evidence="2">
    <location>
        <begin position="15"/>
        <end position="158"/>
    </location>
</feature>
<reference evidence="4" key="1">
    <citation type="submission" date="2020-12" db="EMBL/GenBank/DDBJ databases">
        <title>Clostridium thailandense sp. nov., a novel acetogenic bacterium isolated from peat land soil in Thailand.</title>
        <authorList>
            <person name="Chaikitkaew S."/>
            <person name="Birkeland N.K."/>
        </authorList>
    </citation>
    <scope>NUCLEOTIDE SEQUENCE</scope>
    <source>
        <strain evidence="4">PL3</strain>
    </source>
</reference>
<evidence type="ECO:0000256" key="1">
    <source>
        <dbReference type="ARBA" id="ARBA00007261"/>
    </source>
</evidence>
<gene>
    <name evidence="4" type="ORF">I6U48_02665</name>
</gene>
<evidence type="ECO:0000313" key="4">
    <source>
        <dbReference type="EMBL" id="MBV7271817.1"/>
    </source>
</evidence>
<sequence>MKKYILENGMKLIYEYRPAEITSFCIGFNAGAIEEGREFKLGTAHAVEHMVSKETKNRTEKEINELCDEVFGFENAMTNFPYVIYYGTSLSQDFSKAIELYSDIVLNPTFPEKGFREEMNIILEELKEWKDDIYQYCEDSLLYNAFSEKRIKNLIIGTEESVNSLTLKELRKFYNKYYAPQNCVISACSSLTFEDILKNIEKYFGNWNKSFCGIEMEKKEVNKAGIFMEKITNIKGAKIQYLFNIDNLNEEELKALNVFNTSFGEGTSSVLFDEIRTKRGLAYDVGSLVKQERGMKFFTINIATSNKNVDEVLRIVDDSIFKVKNKLGYFDEKKINSLVRNMRLKRELKLEKSIQLCKELTTYELMFNSSERVYSEVENLKYINEKKVLEVLNRVLQQPSIQILRPKI</sequence>
<dbReference type="InterPro" id="IPR050361">
    <property type="entry name" value="MPP/UQCRC_Complex"/>
</dbReference>
<dbReference type="InterPro" id="IPR007863">
    <property type="entry name" value="Peptidase_M16_C"/>
</dbReference>
<dbReference type="AlphaFoldDB" id="A0A949TJS7"/>
<evidence type="ECO:0000313" key="5">
    <source>
        <dbReference type="Proteomes" id="UP000694308"/>
    </source>
</evidence>
<proteinExistence type="inferred from homology"/>
<accession>A0A949TJS7</accession>
<dbReference type="PANTHER" id="PTHR11851:SF49">
    <property type="entry name" value="MITOCHONDRIAL-PROCESSING PEPTIDASE SUBUNIT ALPHA"/>
    <property type="match status" value="1"/>
</dbReference>
<dbReference type="Pfam" id="PF05193">
    <property type="entry name" value="Peptidase_M16_C"/>
    <property type="match status" value="1"/>
</dbReference>
<evidence type="ECO:0000259" key="3">
    <source>
        <dbReference type="Pfam" id="PF05193"/>
    </source>
</evidence>
<dbReference type="EMBL" id="JAEEGC010000010">
    <property type="protein sequence ID" value="MBV7271817.1"/>
    <property type="molecule type" value="Genomic_DNA"/>
</dbReference>
<dbReference type="Proteomes" id="UP000694308">
    <property type="component" value="Unassembled WGS sequence"/>
</dbReference>
<feature type="domain" description="Peptidase M16 C-terminal" evidence="3">
    <location>
        <begin position="164"/>
        <end position="338"/>
    </location>
</feature>
<comment type="caution">
    <text evidence="4">The sequence shown here is derived from an EMBL/GenBank/DDBJ whole genome shotgun (WGS) entry which is preliminary data.</text>
</comment>
<comment type="similarity">
    <text evidence="1">Belongs to the peptidase M16 family.</text>
</comment>
<dbReference type="RefSeq" id="WP_218318854.1">
    <property type="nucleotide sequence ID" value="NZ_JAEEGC010000010.1"/>
</dbReference>
<dbReference type="PANTHER" id="PTHR11851">
    <property type="entry name" value="METALLOPROTEASE"/>
    <property type="match status" value="1"/>
</dbReference>
<dbReference type="InterPro" id="IPR011765">
    <property type="entry name" value="Pept_M16_N"/>
</dbReference>
<organism evidence="4 5">
    <name type="scientific">Clostridium thailandense</name>
    <dbReference type="NCBI Taxonomy" id="2794346"/>
    <lineage>
        <taxon>Bacteria</taxon>
        <taxon>Bacillati</taxon>
        <taxon>Bacillota</taxon>
        <taxon>Clostridia</taxon>
        <taxon>Eubacteriales</taxon>
        <taxon>Clostridiaceae</taxon>
        <taxon>Clostridium</taxon>
    </lineage>
</organism>
<protein>
    <submittedName>
        <fullName evidence="4">Insulinase family protein</fullName>
    </submittedName>
</protein>